<dbReference type="InterPro" id="IPR052901">
    <property type="entry name" value="Bact_TGase-like"/>
</dbReference>
<dbReference type="InterPro" id="IPR021878">
    <property type="entry name" value="TgpA_N"/>
</dbReference>
<feature type="transmembrane region" description="Helical" evidence="1">
    <location>
        <begin position="66"/>
        <end position="86"/>
    </location>
</feature>
<dbReference type="Pfam" id="PF11992">
    <property type="entry name" value="TgpA_N"/>
    <property type="match status" value="1"/>
</dbReference>
<keyword evidence="1" id="KW-1133">Transmembrane helix</keyword>
<dbReference type="PANTHER" id="PTHR42736:SF1">
    <property type="entry name" value="PROTEIN-GLUTAMINE GAMMA-GLUTAMYLTRANSFERASE"/>
    <property type="match status" value="1"/>
</dbReference>
<protein>
    <submittedName>
        <fullName evidence="3">DUF3488 and transglutaminase-like domain-containing protein</fullName>
    </submittedName>
</protein>
<reference evidence="3 4" key="1">
    <citation type="submission" date="2023-10" db="EMBL/GenBank/DDBJ databases">
        <title>Bacteria for the degradation of biodegradable plastic PBAT(Polybutylene adipate terephthalate).</title>
        <authorList>
            <person name="Weon H.-Y."/>
            <person name="Yeon J."/>
        </authorList>
    </citation>
    <scope>NUCLEOTIDE SEQUENCE [LARGE SCALE GENOMIC DNA]</scope>
    <source>
        <strain evidence="3 4">SBD 7-3</strain>
    </source>
</reference>
<dbReference type="RefSeq" id="WP_316703221.1">
    <property type="nucleotide sequence ID" value="NZ_CP136336.1"/>
</dbReference>
<dbReference type="SUPFAM" id="SSF54001">
    <property type="entry name" value="Cysteine proteinases"/>
    <property type="match status" value="1"/>
</dbReference>
<evidence type="ECO:0000256" key="1">
    <source>
        <dbReference type="SAM" id="Phobius"/>
    </source>
</evidence>
<feature type="transmembrane region" description="Helical" evidence="1">
    <location>
        <begin position="21"/>
        <end position="54"/>
    </location>
</feature>
<dbReference type="Gene3D" id="3.10.620.30">
    <property type="match status" value="1"/>
</dbReference>
<feature type="domain" description="Transglutaminase-like" evidence="2">
    <location>
        <begin position="420"/>
        <end position="491"/>
    </location>
</feature>
<feature type="transmembrane region" description="Helical" evidence="1">
    <location>
        <begin position="116"/>
        <end position="133"/>
    </location>
</feature>
<dbReference type="SMART" id="SM00460">
    <property type="entry name" value="TGc"/>
    <property type="match status" value="1"/>
</dbReference>
<gene>
    <name evidence="3" type="ORF">RXV79_09680</name>
</gene>
<keyword evidence="1" id="KW-0472">Membrane</keyword>
<dbReference type="InterPro" id="IPR038765">
    <property type="entry name" value="Papain-like_cys_pep_sf"/>
</dbReference>
<keyword evidence="1" id="KW-0812">Transmembrane</keyword>
<dbReference type="PANTHER" id="PTHR42736">
    <property type="entry name" value="PROTEIN-GLUTAMINE GAMMA-GLUTAMYLTRANSFERASE"/>
    <property type="match status" value="1"/>
</dbReference>
<proteinExistence type="predicted"/>
<feature type="transmembrane region" description="Helical" evidence="1">
    <location>
        <begin position="172"/>
        <end position="191"/>
    </location>
</feature>
<keyword evidence="4" id="KW-1185">Reference proteome</keyword>
<dbReference type="Pfam" id="PF01841">
    <property type="entry name" value="Transglut_core"/>
    <property type="match status" value="1"/>
</dbReference>
<evidence type="ECO:0000313" key="4">
    <source>
        <dbReference type="Proteomes" id="UP001303946"/>
    </source>
</evidence>
<sequence length="681" mass="75188">MTAPRLGLAARWRHLPREARDTLFLLGVIAWTVLPHVSHLPLWCSVLTAAVLLWRTRLALTNAPLPGRWVLIAVLALAAGLTLWSFRSIFGKEPGVTLAVVLMALKTLELRARRDAFVVFFLGFFIVLTHFLFSQSLLVAVAMLASVWGLLTALVLAHMPVGQPSLRHASRLALRTALLGAPVMVLLFVLFPRMGPLWGVPQDGLVKTGLSNTMRMGSVAEIAIDDSIALRVRFLGAAPAPETLYFRGPVLSNFDGRTWTAGYGASGPAREPLRLNGAPIEYELTAEPTRLFLLPTLEATTAIEPIDGLNSNRRDNLSWGTDRLVQGRVRFKATAHTRFEHGPLQRNTSLRENVQLPPGYNPRTLAWARELGDHPRMANADAPALARAVMQHIATAGFTYTLAPGVYGETNERASLDEFWLDRKEGFCEHFAAAFVVIMRALSVPARVVTGFQGADAAPVDGFYIVRQSHAHAWAEYWVEGQGWVRADPTAAVAPDRIVRSRNLVPAPGLVAGAMANVNPELMAQLRASWELLNNRWNQWVLNYSRGQQLDLLKNIGFDSPSWQDVALLLIGILSGLALLGAVWAWWDRHRQDPWARQAQQMRRSLQALGLPALPHDPPRALASQVQERYGPLGAAVASCLLTLERQRYGPTPLAHPSAQWLRALRGEVRALRRSAQHAPR</sequence>
<accession>A0ABZ0CZC1</accession>
<feature type="transmembrane region" description="Helical" evidence="1">
    <location>
        <begin position="139"/>
        <end position="160"/>
    </location>
</feature>
<evidence type="ECO:0000313" key="3">
    <source>
        <dbReference type="EMBL" id="WOB10314.1"/>
    </source>
</evidence>
<dbReference type="Proteomes" id="UP001303946">
    <property type="component" value="Chromosome"/>
</dbReference>
<name>A0ABZ0CZC1_9BURK</name>
<organism evidence="3 4">
    <name type="scientific">Piscinibacter gummiphilus</name>
    <dbReference type="NCBI Taxonomy" id="946333"/>
    <lineage>
        <taxon>Bacteria</taxon>
        <taxon>Pseudomonadati</taxon>
        <taxon>Pseudomonadota</taxon>
        <taxon>Betaproteobacteria</taxon>
        <taxon>Burkholderiales</taxon>
        <taxon>Sphaerotilaceae</taxon>
        <taxon>Piscinibacter</taxon>
    </lineage>
</organism>
<dbReference type="InterPro" id="IPR002931">
    <property type="entry name" value="Transglutaminase-like"/>
</dbReference>
<feature type="transmembrane region" description="Helical" evidence="1">
    <location>
        <begin position="566"/>
        <end position="587"/>
    </location>
</feature>
<dbReference type="EMBL" id="CP136336">
    <property type="protein sequence ID" value="WOB10314.1"/>
    <property type="molecule type" value="Genomic_DNA"/>
</dbReference>
<evidence type="ECO:0000259" key="2">
    <source>
        <dbReference type="SMART" id="SM00460"/>
    </source>
</evidence>